<evidence type="ECO:0000313" key="3">
    <source>
        <dbReference type="Proteomes" id="UP000030185"/>
    </source>
</evidence>
<keyword evidence="1" id="KW-0472">Membrane</keyword>
<dbReference type="Proteomes" id="UP000030185">
    <property type="component" value="Unassembled WGS sequence"/>
</dbReference>
<keyword evidence="3" id="KW-1185">Reference proteome</keyword>
<dbReference type="AlphaFoldDB" id="A0A098LJD5"/>
<evidence type="ECO:0000313" key="2">
    <source>
        <dbReference type="EMBL" id="GAL86589.1"/>
    </source>
</evidence>
<proteinExistence type="predicted"/>
<feature type="transmembrane region" description="Helical" evidence="1">
    <location>
        <begin position="32"/>
        <end position="51"/>
    </location>
</feature>
<accession>A0A098LJD5</accession>
<protein>
    <submittedName>
        <fullName evidence="2">Uncharacterized protein</fullName>
    </submittedName>
</protein>
<name>A0A098LJD5_9BACT</name>
<organism evidence="2 3">
    <name type="scientific">Sporocytophaga myxococcoides</name>
    <dbReference type="NCBI Taxonomy" id="153721"/>
    <lineage>
        <taxon>Bacteria</taxon>
        <taxon>Pseudomonadati</taxon>
        <taxon>Bacteroidota</taxon>
        <taxon>Cytophagia</taxon>
        <taxon>Cytophagales</taxon>
        <taxon>Cytophagaceae</taxon>
        <taxon>Sporocytophaga</taxon>
    </lineage>
</organism>
<keyword evidence="1" id="KW-0812">Transmembrane</keyword>
<evidence type="ECO:0000256" key="1">
    <source>
        <dbReference type="SAM" id="Phobius"/>
    </source>
</evidence>
<sequence>MIKSRYSLNIIYLFVLFCIELFTLFKPKFLGFYLNPLVMTIAGILFCKIAFELDKETHTLTPPKNTQSNYGSKVFFILSGFMGLVLFKIFQDYPMNPAISDIIPAVTE</sequence>
<reference evidence="2 3" key="1">
    <citation type="submission" date="2014-09" db="EMBL/GenBank/DDBJ databases">
        <title>Sporocytophaga myxococcoides PG-01 genome sequencing.</title>
        <authorList>
            <person name="Liu L."/>
            <person name="Gao P.J."/>
            <person name="Chen G.J."/>
            <person name="Wang L.S."/>
        </authorList>
    </citation>
    <scope>NUCLEOTIDE SEQUENCE [LARGE SCALE GENOMIC DNA]</scope>
    <source>
        <strain evidence="2 3">PG-01</strain>
    </source>
</reference>
<keyword evidence="1" id="KW-1133">Transmembrane helix</keyword>
<feature type="transmembrane region" description="Helical" evidence="1">
    <location>
        <begin position="6"/>
        <end position="25"/>
    </location>
</feature>
<feature type="transmembrane region" description="Helical" evidence="1">
    <location>
        <begin position="71"/>
        <end position="90"/>
    </location>
</feature>
<gene>
    <name evidence="2" type="ORF">MYP_3819</name>
</gene>
<dbReference type="EMBL" id="BBLT01000008">
    <property type="protein sequence ID" value="GAL86589.1"/>
    <property type="molecule type" value="Genomic_DNA"/>
</dbReference>
<comment type="caution">
    <text evidence="2">The sequence shown here is derived from an EMBL/GenBank/DDBJ whole genome shotgun (WGS) entry which is preliminary data.</text>
</comment>